<dbReference type="GO" id="GO:0015095">
    <property type="term" value="F:magnesium ion transmembrane transporter activity"/>
    <property type="evidence" value="ECO:0007669"/>
    <property type="project" value="UniProtKB-UniRule"/>
</dbReference>
<comment type="function">
    <text evidence="8">Mediates influx of magnesium ions.</text>
</comment>
<feature type="transmembrane region" description="Helical" evidence="8">
    <location>
        <begin position="326"/>
        <end position="346"/>
    </location>
</feature>
<comment type="similarity">
    <text evidence="2 8">Belongs to the CorA metal ion transporter (MIT) (TC 1.A.35) family.</text>
</comment>
<dbReference type="GO" id="GO:0000287">
    <property type="term" value="F:magnesium ion binding"/>
    <property type="evidence" value="ECO:0007669"/>
    <property type="project" value="TreeGrafter"/>
</dbReference>
<dbReference type="eggNOG" id="COG0598">
    <property type="taxonomic scope" value="Bacteria"/>
</dbReference>
<dbReference type="InterPro" id="IPR004488">
    <property type="entry name" value="Mg/Co-transport_prot_CorA"/>
</dbReference>
<evidence type="ECO:0000256" key="2">
    <source>
        <dbReference type="ARBA" id="ARBA00009765"/>
    </source>
</evidence>
<dbReference type="InterPro" id="IPR045861">
    <property type="entry name" value="CorA_cytoplasmic_dom"/>
</dbReference>
<keyword evidence="8" id="KW-0460">Magnesium</keyword>
<dbReference type="HOGENOM" id="CLU_007127_0_0_0"/>
<dbReference type="GO" id="GO:0005886">
    <property type="term" value="C:plasma membrane"/>
    <property type="evidence" value="ECO:0007669"/>
    <property type="project" value="UniProtKB-SubCell"/>
</dbReference>
<evidence type="ECO:0000256" key="3">
    <source>
        <dbReference type="ARBA" id="ARBA00022448"/>
    </source>
</evidence>
<dbReference type="EMBL" id="CP003532">
    <property type="protein sequence ID" value="AFK06316.1"/>
    <property type="molecule type" value="Genomic_DNA"/>
</dbReference>
<evidence type="ECO:0000313" key="10">
    <source>
        <dbReference type="EMBL" id="AFK06316.1"/>
    </source>
</evidence>
<dbReference type="PANTHER" id="PTHR46494">
    <property type="entry name" value="CORA FAMILY METAL ION TRANSPORTER (EUROFUNG)"/>
    <property type="match status" value="1"/>
</dbReference>
<dbReference type="GO" id="GO:0050897">
    <property type="term" value="F:cobalt ion binding"/>
    <property type="evidence" value="ECO:0007669"/>
    <property type="project" value="TreeGrafter"/>
</dbReference>
<dbReference type="PANTHER" id="PTHR46494:SF1">
    <property type="entry name" value="CORA FAMILY METAL ION TRANSPORTER (EUROFUNG)"/>
    <property type="match status" value="1"/>
</dbReference>
<dbReference type="Proteomes" id="UP000002881">
    <property type="component" value="Chromosome"/>
</dbReference>
<evidence type="ECO:0000313" key="11">
    <source>
        <dbReference type="Proteomes" id="UP000002881"/>
    </source>
</evidence>
<dbReference type="SUPFAM" id="SSF143865">
    <property type="entry name" value="CorA soluble domain-like"/>
    <property type="match status" value="1"/>
</dbReference>
<dbReference type="CDD" id="cd12828">
    <property type="entry name" value="TmCorA-like_1"/>
    <property type="match status" value="1"/>
</dbReference>
<dbReference type="GO" id="GO:0015087">
    <property type="term" value="F:cobalt ion transmembrane transporter activity"/>
    <property type="evidence" value="ECO:0007669"/>
    <property type="project" value="UniProtKB-UniRule"/>
</dbReference>
<dbReference type="NCBIfam" id="TIGR00383">
    <property type="entry name" value="corA"/>
    <property type="match status" value="1"/>
</dbReference>
<evidence type="ECO:0000256" key="8">
    <source>
        <dbReference type="RuleBase" id="RU362010"/>
    </source>
</evidence>
<keyword evidence="4 8" id="KW-1003">Cell membrane</keyword>
<dbReference type="InterPro" id="IPR045863">
    <property type="entry name" value="CorA_TM1_TM2"/>
</dbReference>
<evidence type="ECO:0000256" key="5">
    <source>
        <dbReference type="ARBA" id="ARBA00022692"/>
    </source>
</evidence>
<dbReference type="InterPro" id="IPR002523">
    <property type="entry name" value="MgTranspt_CorA/ZnTranspt_ZntB"/>
</dbReference>
<name>I2F313_9BACT</name>
<dbReference type="KEGG" id="mpg:Theba_0597"/>
<dbReference type="Pfam" id="PF01544">
    <property type="entry name" value="CorA"/>
    <property type="match status" value="1"/>
</dbReference>
<keyword evidence="8" id="KW-0406">Ion transport</keyword>
<dbReference type="GeneID" id="87106446"/>
<keyword evidence="11" id="KW-1185">Reference proteome</keyword>
<comment type="subcellular location">
    <subcellularLocation>
        <location evidence="1">Cell membrane</location>
        <topology evidence="1">Multi-pass membrane protein</topology>
    </subcellularLocation>
    <subcellularLocation>
        <location evidence="8">Membrane</location>
        <topology evidence="8">Multi-pass membrane protein</topology>
    </subcellularLocation>
</comment>
<evidence type="ECO:0000256" key="4">
    <source>
        <dbReference type="ARBA" id="ARBA00022475"/>
    </source>
</evidence>
<reference evidence="10 11" key="1">
    <citation type="journal article" date="2012" name="Genome Biol. Evol.">
        <title>Genome Sequence of the Mesophilic Thermotogales Bacterium Mesotoga prima MesG1.Ag.4.2 Reveals the Largest Thermotogales Genome To Date.</title>
        <authorList>
            <person name="Zhaxybayeva O."/>
            <person name="Swithers K.S."/>
            <person name="Foght J."/>
            <person name="Green A.G."/>
            <person name="Bruce D."/>
            <person name="Detter C."/>
            <person name="Han S."/>
            <person name="Teshima H."/>
            <person name="Han J."/>
            <person name="Woyke T."/>
            <person name="Pitluck S."/>
            <person name="Nolan M."/>
            <person name="Ivanova N."/>
            <person name="Pati A."/>
            <person name="Land M.L."/>
            <person name="Dlutek M."/>
            <person name="Doolittle W.F."/>
            <person name="Noll K.M."/>
            <person name="Nesbo C.L."/>
        </authorList>
    </citation>
    <scope>NUCLEOTIDE SEQUENCE [LARGE SCALE GENOMIC DNA]</scope>
    <source>
        <strain evidence="11">mesG1.Ag.4.2</strain>
    </source>
</reference>
<evidence type="ECO:0000256" key="1">
    <source>
        <dbReference type="ARBA" id="ARBA00004651"/>
    </source>
</evidence>
<feature type="compositionally biased region" description="Basic residues" evidence="9">
    <location>
        <begin position="1"/>
        <end position="12"/>
    </location>
</feature>
<dbReference type="FunFam" id="1.20.58.340:FF:000012">
    <property type="entry name" value="Magnesium transport protein CorA"/>
    <property type="match status" value="1"/>
</dbReference>
<keyword evidence="6 8" id="KW-1133">Transmembrane helix</keyword>
<dbReference type="Gene3D" id="1.20.58.340">
    <property type="entry name" value="Magnesium transport protein CorA, transmembrane region"/>
    <property type="match status" value="2"/>
</dbReference>
<evidence type="ECO:0000256" key="7">
    <source>
        <dbReference type="ARBA" id="ARBA00023136"/>
    </source>
</evidence>
<dbReference type="Gene3D" id="3.30.460.20">
    <property type="entry name" value="CorA soluble domain-like"/>
    <property type="match status" value="1"/>
</dbReference>
<keyword evidence="7 8" id="KW-0472">Membrane</keyword>
<proteinExistence type="inferred from homology"/>
<evidence type="ECO:0000256" key="9">
    <source>
        <dbReference type="SAM" id="MobiDB-lite"/>
    </source>
</evidence>
<feature type="region of interest" description="Disordered" evidence="9">
    <location>
        <begin position="1"/>
        <end position="20"/>
    </location>
</feature>
<sequence length="354" mass="41345">MDRKGIFRKRKPPLGSVPGTLSIDEESPFPKISLIEFDRDYLKEEIIRNVENLASVISATDRVHWIDVQGLGDEATIRKLGEVFSLHPLALEDITNVPQVAKVEEYDNCLFVCLPMMRMEEDSVVYEQMSLFLGETFVLTFQERYGDVLDPVRNRMRRNSRIRSMDNDYTAYAILDTIVDNYFPVLQSIGSELEKLEEELVESISREKLKDLYLMKQKLAQLRRLVWPTKDVIGRISREESEYFKDQTVLYLRDVYDHIIQSLDMLDISRELSSELMNLYLSSTSNRLNEIMKVLTIISTIFIPLSFIVGIYGMNFVYMPELSLKWGYPVVLIVMGVVVFIMLLFIRRKGWFRK</sequence>
<keyword evidence="3 8" id="KW-0813">Transport</keyword>
<gene>
    <name evidence="8" type="primary">corA</name>
    <name evidence="10" type="ORF">Theba_0597</name>
</gene>
<dbReference type="RefSeq" id="WP_006492238.1">
    <property type="nucleotide sequence ID" value="NC_017934.1"/>
</dbReference>
<feature type="transmembrane region" description="Helical" evidence="8">
    <location>
        <begin position="294"/>
        <end position="314"/>
    </location>
</feature>
<dbReference type="AlphaFoldDB" id="I2F313"/>
<keyword evidence="5 8" id="KW-0812">Transmembrane</keyword>
<dbReference type="SUPFAM" id="SSF144083">
    <property type="entry name" value="Magnesium transport protein CorA, transmembrane region"/>
    <property type="match status" value="1"/>
</dbReference>
<accession>I2F313</accession>
<organism evidence="10 11">
    <name type="scientific">Mesotoga prima MesG1.Ag.4.2</name>
    <dbReference type="NCBI Taxonomy" id="660470"/>
    <lineage>
        <taxon>Bacteria</taxon>
        <taxon>Thermotogati</taxon>
        <taxon>Thermotogota</taxon>
        <taxon>Thermotogae</taxon>
        <taxon>Kosmotogales</taxon>
        <taxon>Kosmotogaceae</taxon>
        <taxon>Mesotoga</taxon>
    </lineage>
</organism>
<evidence type="ECO:0000256" key="6">
    <source>
        <dbReference type="ARBA" id="ARBA00022989"/>
    </source>
</evidence>
<protein>
    <recommendedName>
        <fullName evidence="8">Magnesium transport protein CorA</fullName>
    </recommendedName>
</protein>